<protein>
    <recommendedName>
        <fullName evidence="1">BTB domain-containing protein</fullName>
    </recommendedName>
</protein>
<dbReference type="Pfam" id="PF00651">
    <property type="entry name" value="BTB"/>
    <property type="match status" value="1"/>
</dbReference>
<keyword evidence="3" id="KW-1185">Reference proteome</keyword>
<comment type="caution">
    <text evidence="2">The sequence shown here is derived from an EMBL/GenBank/DDBJ whole genome shotgun (WGS) entry which is preliminary data.</text>
</comment>
<dbReference type="SMART" id="SM00225">
    <property type="entry name" value="BTB"/>
    <property type="match status" value="1"/>
</dbReference>
<evidence type="ECO:0000313" key="3">
    <source>
        <dbReference type="Proteomes" id="UP000623687"/>
    </source>
</evidence>
<dbReference type="Proteomes" id="UP000623687">
    <property type="component" value="Unassembled WGS sequence"/>
</dbReference>
<dbReference type="RefSeq" id="XP_036635600.1">
    <property type="nucleotide sequence ID" value="XM_036769755.1"/>
</dbReference>
<dbReference type="CDD" id="cd18186">
    <property type="entry name" value="BTB_POZ_ZBTB_KLHL-like"/>
    <property type="match status" value="1"/>
</dbReference>
<name>A0A8H7A4H4_PLEOS</name>
<dbReference type="AlphaFoldDB" id="A0A8H7A4H4"/>
<feature type="domain" description="BTB" evidence="1">
    <location>
        <begin position="18"/>
        <end position="87"/>
    </location>
</feature>
<dbReference type="PROSITE" id="PS50097">
    <property type="entry name" value="BTB"/>
    <property type="match status" value="1"/>
</dbReference>
<accession>A0A8H7A4H4</accession>
<dbReference type="OrthoDB" id="6359816at2759"/>
<dbReference type="VEuPathDB" id="FungiDB:PC9H_000092"/>
<dbReference type="GeneID" id="59369933"/>
<evidence type="ECO:0000313" key="2">
    <source>
        <dbReference type="EMBL" id="KAF7439756.1"/>
    </source>
</evidence>
<organism evidence="2 3">
    <name type="scientific">Pleurotus ostreatus</name>
    <name type="common">Oyster mushroom</name>
    <name type="synonym">White-rot fungus</name>
    <dbReference type="NCBI Taxonomy" id="5322"/>
    <lineage>
        <taxon>Eukaryota</taxon>
        <taxon>Fungi</taxon>
        <taxon>Dikarya</taxon>
        <taxon>Basidiomycota</taxon>
        <taxon>Agaricomycotina</taxon>
        <taxon>Agaricomycetes</taxon>
        <taxon>Agaricomycetidae</taxon>
        <taxon>Agaricales</taxon>
        <taxon>Pleurotineae</taxon>
        <taxon>Pleurotaceae</taxon>
        <taxon>Pleurotus</taxon>
    </lineage>
</organism>
<evidence type="ECO:0000259" key="1">
    <source>
        <dbReference type="PROSITE" id="PS50097"/>
    </source>
</evidence>
<proteinExistence type="predicted"/>
<dbReference type="EMBL" id="JACETU010000001">
    <property type="protein sequence ID" value="KAF7439756.1"/>
    <property type="molecule type" value="Genomic_DNA"/>
</dbReference>
<sequence length="309" mass="35392">MREANQDVASSPFDDPDADIILQSSNNVNFHVYSVILKLASPIFRDMFSIPQPATQATKPTIKMEEDSTTLDMMLRLCYPGPDPLVTEYKQVTSILRVAEKYDLDGVVEKMGRDYPQVLRVENSPVEAFAMACRYRWKEVAISAAKASLLYTTDELLELEAEALKSITGMDYHRLFQYHHACRQACQNLTTQVDWMFYSSISIDSYSFERHANSATPKAKRCSDVKQLRYRNFPSWWCNYMEGIGMQFMLQGPAAVRLTEKTLQDAVSSISGCKLCKDMDNFGDMYKFLERFRTQIDRAIASVELELSF</sequence>
<reference evidence="2" key="1">
    <citation type="submission" date="2019-07" db="EMBL/GenBank/DDBJ databases">
        <authorList>
            <person name="Palmer J.M."/>
        </authorList>
    </citation>
    <scope>NUCLEOTIDE SEQUENCE</scope>
    <source>
        <strain evidence="2">PC9</strain>
    </source>
</reference>
<dbReference type="InterPro" id="IPR000210">
    <property type="entry name" value="BTB/POZ_dom"/>
</dbReference>
<gene>
    <name evidence="2" type="ORF">PC9H_000092</name>
</gene>
<dbReference type="InterPro" id="IPR011333">
    <property type="entry name" value="SKP1/BTB/POZ_sf"/>
</dbReference>
<dbReference type="SUPFAM" id="SSF54695">
    <property type="entry name" value="POZ domain"/>
    <property type="match status" value="1"/>
</dbReference>
<dbReference type="Gene3D" id="3.30.710.10">
    <property type="entry name" value="Potassium Channel Kv1.1, Chain A"/>
    <property type="match status" value="1"/>
</dbReference>